<name>A0A8H3IJ91_9LECA</name>
<feature type="compositionally biased region" description="Polar residues" evidence="1">
    <location>
        <begin position="143"/>
        <end position="162"/>
    </location>
</feature>
<feature type="compositionally biased region" description="Polar residues" evidence="1">
    <location>
        <begin position="98"/>
        <end position="109"/>
    </location>
</feature>
<dbReference type="EMBL" id="CAJPDS010000016">
    <property type="protein sequence ID" value="CAF9915684.1"/>
    <property type="molecule type" value="Genomic_DNA"/>
</dbReference>
<dbReference type="OrthoDB" id="10652008at2759"/>
<evidence type="ECO:0000313" key="2">
    <source>
        <dbReference type="EMBL" id="CAF9915684.1"/>
    </source>
</evidence>
<sequence>MQGLRSKASALIKLQPRSQKPRKEKKSRKNLKERLGIWHPIRSFISHPIQNVNVPIDYPDHNGSWEFNDFLDNHNASSRNRSPRDQNFSRQDREPQGHNVQVRNASVNSHPYRLSQFPLRVTNPDPSPESSTENLPKRRCTPPETSAYNPSRNNISNLNSREPNPYVEYHQQNAGLSYEEGSNHIQWASDAPEHDNPASDAGYEAQIEHESDLRAAREVRLRDALLMVNPLFNEDVPTGGIPTRHGTGSRYHQYSRPETFARPSRASDYHYTEGGLRLAGTEPARRGLTPATPSGLQTVVEEDELALTDIQPPTRAFVPPNTNTKKRQGRIFCASELPSPLRIGYNDRTERLSHHLSLHDEEHLHISRIEKSGPVTPIQPDPDPSSAAFSHPIPRLPSPPLFHQPSDPQAGDLTHSINGSLLRRSAHQEAETPNPSPLLLLGHTYEADNPPTTPSHHPQDDEDLRLKRNSSASLLSLPGHYGDGHLPLPSNPQPPRTSPQLKRSSSVSLPSSTSSTSSTHSLRQNLIRTLGQHELKHRSPTPSSSSLYCNIITVLAQPHRKPVQRDLRRKPVPSPLPLPSRSPSPPRTNLRDVGKGIRKAARNSWRKYLFDRDGRADGEVMGDVLFDAIGPGLEERGLGRWRRELELEGGRG</sequence>
<organism evidence="2 3">
    <name type="scientific">Heterodermia speciosa</name>
    <dbReference type="NCBI Taxonomy" id="116794"/>
    <lineage>
        <taxon>Eukaryota</taxon>
        <taxon>Fungi</taxon>
        <taxon>Dikarya</taxon>
        <taxon>Ascomycota</taxon>
        <taxon>Pezizomycotina</taxon>
        <taxon>Lecanoromycetes</taxon>
        <taxon>OSLEUM clade</taxon>
        <taxon>Lecanoromycetidae</taxon>
        <taxon>Caliciales</taxon>
        <taxon>Physciaceae</taxon>
        <taxon>Heterodermia</taxon>
    </lineage>
</organism>
<feature type="region of interest" description="Disordered" evidence="1">
    <location>
        <begin position="1"/>
        <end position="33"/>
    </location>
</feature>
<evidence type="ECO:0000313" key="3">
    <source>
        <dbReference type="Proteomes" id="UP000664521"/>
    </source>
</evidence>
<proteinExistence type="predicted"/>
<dbReference type="AlphaFoldDB" id="A0A8H3IJ91"/>
<protein>
    <submittedName>
        <fullName evidence="2">Uncharacterized protein</fullName>
    </submittedName>
</protein>
<feature type="compositionally biased region" description="Polar residues" evidence="1">
    <location>
        <begin position="74"/>
        <end position="89"/>
    </location>
</feature>
<dbReference type="Proteomes" id="UP000664521">
    <property type="component" value="Unassembled WGS sequence"/>
</dbReference>
<feature type="compositionally biased region" description="Low complexity" evidence="1">
    <location>
        <begin position="504"/>
        <end position="521"/>
    </location>
</feature>
<gene>
    <name evidence="2" type="ORF">HETSPECPRED_002557</name>
</gene>
<feature type="region of interest" description="Disordered" evidence="1">
    <location>
        <begin position="372"/>
        <end position="522"/>
    </location>
</feature>
<keyword evidence="3" id="KW-1185">Reference proteome</keyword>
<feature type="compositionally biased region" description="Basic residues" evidence="1">
    <location>
        <begin position="560"/>
        <end position="571"/>
    </location>
</feature>
<evidence type="ECO:0000256" key="1">
    <source>
        <dbReference type="SAM" id="MobiDB-lite"/>
    </source>
</evidence>
<reference evidence="2" key="1">
    <citation type="submission" date="2021-03" db="EMBL/GenBank/DDBJ databases">
        <authorList>
            <person name="Tagirdzhanova G."/>
        </authorList>
    </citation>
    <scope>NUCLEOTIDE SEQUENCE</scope>
</reference>
<comment type="caution">
    <text evidence="2">The sequence shown here is derived from an EMBL/GenBank/DDBJ whole genome shotgun (WGS) entry which is preliminary data.</text>
</comment>
<feature type="region of interest" description="Disordered" evidence="1">
    <location>
        <begin position="74"/>
        <end position="162"/>
    </location>
</feature>
<feature type="region of interest" description="Disordered" evidence="1">
    <location>
        <begin position="560"/>
        <end position="597"/>
    </location>
</feature>
<feature type="compositionally biased region" description="Pro residues" evidence="1">
    <location>
        <begin position="572"/>
        <end position="586"/>
    </location>
</feature>
<feature type="compositionally biased region" description="Basic residues" evidence="1">
    <location>
        <begin position="19"/>
        <end position="29"/>
    </location>
</feature>
<accession>A0A8H3IJ91</accession>